<comment type="similarity">
    <text evidence="3">Belongs to the WhiB family.</text>
</comment>
<dbReference type="GO" id="GO:0045454">
    <property type="term" value="P:cell redox homeostasis"/>
    <property type="evidence" value="ECO:0007669"/>
    <property type="project" value="TreeGrafter"/>
</dbReference>
<feature type="region of interest" description="Disordered" evidence="12">
    <location>
        <begin position="1"/>
        <end position="42"/>
    </location>
</feature>
<evidence type="ECO:0000313" key="15">
    <source>
        <dbReference type="Proteomes" id="UP000000851"/>
    </source>
</evidence>
<organism evidence="14 15">
    <name type="scientific">Catenulispora acidiphila (strain DSM 44928 / JCM 14897 / NBRC 102108 / NRRL B-24433 / ID139908)</name>
    <dbReference type="NCBI Taxonomy" id="479433"/>
    <lineage>
        <taxon>Bacteria</taxon>
        <taxon>Bacillati</taxon>
        <taxon>Actinomycetota</taxon>
        <taxon>Actinomycetes</taxon>
        <taxon>Catenulisporales</taxon>
        <taxon>Catenulisporaceae</taxon>
        <taxon>Catenulispora</taxon>
    </lineage>
</organism>
<dbReference type="Pfam" id="PF02467">
    <property type="entry name" value="Whib"/>
    <property type="match status" value="1"/>
</dbReference>
<dbReference type="PROSITE" id="PS51674">
    <property type="entry name" value="4FE4S_WBL"/>
    <property type="match status" value="1"/>
</dbReference>
<evidence type="ECO:0000256" key="1">
    <source>
        <dbReference type="ARBA" id="ARBA00001966"/>
    </source>
</evidence>
<dbReference type="InterPro" id="IPR003482">
    <property type="entry name" value="Whib"/>
</dbReference>
<keyword evidence="6" id="KW-0408">Iron</keyword>
<evidence type="ECO:0000256" key="8">
    <source>
        <dbReference type="ARBA" id="ARBA00023015"/>
    </source>
</evidence>
<dbReference type="HOGENOM" id="CLU_106245_6_2_11"/>
<dbReference type="PANTHER" id="PTHR38839:SF6">
    <property type="entry name" value="TRANSCRIPTIONAL REGULATOR WHIB1"/>
    <property type="match status" value="1"/>
</dbReference>
<evidence type="ECO:0000313" key="14">
    <source>
        <dbReference type="EMBL" id="ACU71923.1"/>
    </source>
</evidence>
<feature type="region of interest" description="Disordered" evidence="12">
    <location>
        <begin position="107"/>
        <end position="137"/>
    </location>
</feature>
<comment type="cofactor">
    <cofactor evidence="1">
        <name>[4Fe-4S] cluster</name>
        <dbReference type="ChEBI" id="CHEBI:49883"/>
    </cofactor>
</comment>
<keyword evidence="7" id="KW-0411">Iron-sulfur</keyword>
<feature type="compositionally biased region" description="Polar residues" evidence="12">
    <location>
        <begin position="18"/>
        <end position="29"/>
    </location>
</feature>
<reference evidence="14 15" key="1">
    <citation type="journal article" date="2009" name="Stand. Genomic Sci.">
        <title>Complete genome sequence of Catenulispora acidiphila type strain (ID 139908).</title>
        <authorList>
            <person name="Copeland A."/>
            <person name="Lapidus A."/>
            <person name="Glavina Del Rio T."/>
            <person name="Nolan M."/>
            <person name="Lucas S."/>
            <person name="Chen F."/>
            <person name="Tice H."/>
            <person name="Cheng J.F."/>
            <person name="Bruce D."/>
            <person name="Goodwin L."/>
            <person name="Pitluck S."/>
            <person name="Mikhailova N."/>
            <person name="Pati A."/>
            <person name="Ivanova N."/>
            <person name="Mavromatis K."/>
            <person name="Chen A."/>
            <person name="Palaniappan K."/>
            <person name="Chain P."/>
            <person name="Land M."/>
            <person name="Hauser L."/>
            <person name="Chang Y.J."/>
            <person name="Jeffries C.D."/>
            <person name="Chertkov O."/>
            <person name="Brettin T."/>
            <person name="Detter J.C."/>
            <person name="Han C."/>
            <person name="Ali Z."/>
            <person name="Tindall B.J."/>
            <person name="Goker M."/>
            <person name="Bristow J."/>
            <person name="Eisen J.A."/>
            <person name="Markowitz V."/>
            <person name="Hugenholtz P."/>
            <person name="Kyrpides N.C."/>
            <person name="Klenk H.P."/>
        </authorList>
    </citation>
    <scope>NUCLEOTIDE SEQUENCE [LARGE SCALE GENOMIC DNA]</scope>
    <source>
        <strain evidence="15">DSM 44928 / JCM 14897 / NBRC 102108 / NRRL B-24433 / ID139908</strain>
    </source>
</reference>
<evidence type="ECO:0000256" key="12">
    <source>
        <dbReference type="SAM" id="MobiDB-lite"/>
    </source>
</evidence>
<name>C7Q4F4_CATAD</name>
<feature type="compositionally biased region" description="Basic and acidic residues" evidence="12">
    <location>
        <begin position="127"/>
        <end position="137"/>
    </location>
</feature>
<evidence type="ECO:0000256" key="3">
    <source>
        <dbReference type="ARBA" id="ARBA00006597"/>
    </source>
</evidence>
<evidence type="ECO:0000256" key="5">
    <source>
        <dbReference type="ARBA" id="ARBA00022723"/>
    </source>
</evidence>
<dbReference type="EMBL" id="CP001700">
    <property type="protein sequence ID" value="ACU71923.1"/>
    <property type="molecule type" value="Genomic_DNA"/>
</dbReference>
<gene>
    <name evidence="14" type="ordered locus">Caci_3014</name>
</gene>
<keyword evidence="11" id="KW-0804">Transcription</keyword>
<keyword evidence="4" id="KW-0004">4Fe-4S</keyword>
<evidence type="ECO:0000256" key="4">
    <source>
        <dbReference type="ARBA" id="ARBA00022485"/>
    </source>
</evidence>
<dbReference type="GO" id="GO:0051539">
    <property type="term" value="F:4 iron, 4 sulfur cluster binding"/>
    <property type="evidence" value="ECO:0007669"/>
    <property type="project" value="UniProtKB-KW"/>
</dbReference>
<evidence type="ECO:0000256" key="9">
    <source>
        <dbReference type="ARBA" id="ARBA00023125"/>
    </source>
</evidence>
<sequence>MTPLLRTDGPIHGRVPRTDTTIQSSTTRYQAPAEPESEDNWRLRGVCANSGDMDRWFPMGNTGPWLRQIEEAKKACLTCPVLEKCAELLAHMERELGVNSVSGIWAGTAEDDRMSEKRKQQRAAAKVRYDEKRKAAA</sequence>
<keyword evidence="8" id="KW-0805">Transcription regulation</keyword>
<evidence type="ECO:0000259" key="13">
    <source>
        <dbReference type="PROSITE" id="PS51674"/>
    </source>
</evidence>
<dbReference type="GO" id="GO:0046872">
    <property type="term" value="F:metal ion binding"/>
    <property type="evidence" value="ECO:0007669"/>
    <property type="project" value="UniProtKB-KW"/>
</dbReference>
<dbReference type="Proteomes" id="UP000000851">
    <property type="component" value="Chromosome"/>
</dbReference>
<dbReference type="PANTHER" id="PTHR38839">
    <property type="entry name" value="TRANSCRIPTIONAL REGULATOR WHID-RELATED"/>
    <property type="match status" value="1"/>
</dbReference>
<feature type="domain" description="4Fe-4S Wbl-type" evidence="13">
    <location>
        <begin position="46"/>
        <end position="115"/>
    </location>
</feature>
<dbReference type="GO" id="GO:0005737">
    <property type="term" value="C:cytoplasm"/>
    <property type="evidence" value="ECO:0007669"/>
    <property type="project" value="UniProtKB-SubCell"/>
</dbReference>
<evidence type="ECO:0000256" key="2">
    <source>
        <dbReference type="ARBA" id="ARBA00004496"/>
    </source>
</evidence>
<evidence type="ECO:0000256" key="7">
    <source>
        <dbReference type="ARBA" id="ARBA00023014"/>
    </source>
</evidence>
<dbReference type="RefSeq" id="WP_012787216.1">
    <property type="nucleotide sequence ID" value="NC_013131.1"/>
</dbReference>
<evidence type="ECO:0000256" key="6">
    <source>
        <dbReference type="ARBA" id="ARBA00023004"/>
    </source>
</evidence>
<dbReference type="GO" id="GO:0047134">
    <property type="term" value="F:protein-disulfide reductase [NAD(P)H] activity"/>
    <property type="evidence" value="ECO:0007669"/>
    <property type="project" value="TreeGrafter"/>
</dbReference>
<keyword evidence="15" id="KW-1185">Reference proteome</keyword>
<dbReference type="GO" id="GO:0045892">
    <property type="term" value="P:negative regulation of DNA-templated transcription"/>
    <property type="evidence" value="ECO:0007669"/>
    <property type="project" value="TreeGrafter"/>
</dbReference>
<dbReference type="GO" id="GO:0003677">
    <property type="term" value="F:DNA binding"/>
    <property type="evidence" value="ECO:0007669"/>
    <property type="project" value="UniProtKB-KW"/>
</dbReference>
<evidence type="ECO:0000256" key="11">
    <source>
        <dbReference type="ARBA" id="ARBA00023163"/>
    </source>
</evidence>
<dbReference type="InterPro" id="IPR034768">
    <property type="entry name" value="4FE4S_WBL"/>
</dbReference>
<keyword evidence="5" id="KW-0479">Metal-binding</keyword>
<dbReference type="AlphaFoldDB" id="C7Q4F4"/>
<keyword evidence="10" id="KW-1015">Disulfide bond</keyword>
<dbReference type="KEGG" id="cai:Caci_3014"/>
<comment type="subcellular location">
    <subcellularLocation>
        <location evidence="2">Cytoplasm</location>
    </subcellularLocation>
</comment>
<evidence type="ECO:0000256" key="10">
    <source>
        <dbReference type="ARBA" id="ARBA00023157"/>
    </source>
</evidence>
<dbReference type="OrthoDB" id="8104048at2"/>
<keyword evidence="9" id="KW-0238">DNA-binding</keyword>
<protein>
    <submittedName>
        <fullName evidence="14">Transcription factor WhiB</fullName>
    </submittedName>
</protein>
<dbReference type="STRING" id="479433.Caci_3014"/>
<dbReference type="InParanoid" id="C7Q4F4"/>
<proteinExistence type="inferred from homology"/>
<accession>C7Q4F4</accession>